<evidence type="ECO:0000313" key="2">
    <source>
        <dbReference type="EMBL" id="GAA4349413.1"/>
    </source>
</evidence>
<feature type="transmembrane region" description="Helical" evidence="1">
    <location>
        <begin position="120"/>
        <end position="140"/>
    </location>
</feature>
<keyword evidence="3" id="KW-1185">Reference proteome</keyword>
<protein>
    <submittedName>
        <fullName evidence="2">Uncharacterized protein</fullName>
    </submittedName>
</protein>
<feature type="transmembrane region" description="Helical" evidence="1">
    <location>
        <begin position="62"/>
        <end position="81"/>
    </location>
</feature>
<feature type="transmembrane region" description="Helical" evidence="1">
    <location>
        <begin position="160"/>
        <end position="193"/>
    </location>
</feature>
<accession>A0ABP8I1H3</accession>
<sequence length="296" mass="33751">MTFEHITKGRIALALSNIAPLVGVLLGYWSAFDVIFLYWFENIIIGLFTVCRMTIRPDNSALFAIGGLFTAGFFCLHYGFFTYGHGMFVASFFEDQLLSGSSATDGSLLYVVEHMLSNQGIQLTLVAMFIAHLAEFIIAYREKNIDSIPEEMFKPYKRIIVLHIAIIFGGFIAMTLDNTLGVALVMIALKVFFDLKPPKFAQKKLAGLDKNLSDDEARDKIRQQLAKPEIKINGQTHQFDSIEEMVNSDIYKKYSKWVRWFLPKKHWALYQEVLAERIEEERQSAASIEPKEIKPT</sequence>
<name>A0ABP8I1H3_9GAMM</name>
<dbReference type="Proteomes" id="UP001501294">
    <property type="component" value="Unassembled WGS sequence"/>
</dbReference>
<dbReference type="InterPro" id="IPR045466">
    <property type="entry name" value="DUF6498"/>
</dbReference>
<proteinExistence type="predicted"/>
<keyword evidence="1" id="KW-0812">Transmembrane</keyword>
<feature type="transmembrane region" description="Helical" evidence="1">
    <location>
        <begin position="12"/>
        <end position="30"/>
    </location>
</feature>
<dbReference type="RefSeq" id="WP_223578107.1">
    <property type="nucleotide sequence ID" value="NZ_BAABFU010000002.1"/>
</dbReference>
<keyword evidence="1" id="KW-0472">Membrane</keyword>
<keyword evidence="1" id="KW-1133">Transmembrane helix</keyword>
<gene>
    <name evidence="2" type="ORF">GCM10023150_13850</name>
</gene>
<reference evidence="3" key="1">
    <citation type="journal article" date="2019" name="Int. J. Syst. Evol. Microbiol.">
        <title>The Global Catalogue of Microorganisms (GCM) 10K type strain sequencing project: providing services to taxonomists for standard genome sequencing and annotation.</title>
        <authorList>
            <consortium name="The Broad Institute Genomics Platform"/>
            <consortium name="The Broad Institute Genome Sequencing Center for Infectious Disease"/>
            <person name="Wu L."/>
            <person name="Ma J."/>
        </authorList>
    </citation>
    <scope>NUCLEOTIDE SEQUENCE [LARGE SCALE GENOMIC DNA]</scope>
    <source>
        <strain evidence="3">JCM 17727</strain>
    </source>
</reference>
<evidence type="ECO:0000256" key="1">
    <source>
        <dbReference type="SAM" id="Phobius"/>
    </source>
</evidence>
<comment type="caution">
    <text evidence="2">The sequence shown here is derived from an EMBL/GenBank/DDBJ whole genome shotgun (WGS) entry which is preliminary data.</text>
</comment>
<dbReference type="EMBL" id="BAABFU010000002">
    <property type="protein sequence ID" value="GAA4349413.1"/>
    <property type="molecule type" value="Genomic_DNA"/>
</dbReference>
<dbReference type="Pfam" id="PF20108">
    <property type="entry name" value="DUF6498"/>
    <property type="match status" value="1"/>
</dbReference>
<feature type="transmembrane region" description="Helical" evidence="1">
    <location>
        <begin position="36"/>
        <end position="55"/>
    </location>
</feature>
<organism evidence="2 3">
    <name type="scientific">Kangiella taiwanensis</name>
    <dbReference type="NCBI Taxonomy" id="1079179"/>
    <lineage>
        <taxon>Bacteria</taxon>
        <taxon>Pseudomonadati</taxon>
        <taxon>Pseudomonadota</taxon>
        <taxon>Gammaproteobacteria</taxon>
        <taxon>Kangiellales</taxon>
        <taxon>Kangiellaceae</taxon>
        <taxon>Kangiella</taxon>
    </lineage>
</organism>
<evidence type="ECO:0000313" key="3">
    <source>
        <dbReference type="Proteomes" id="UP001501294"/>
    </source>
</evidence>